<feature type="transmembrane region" description="Helical" evidence="1">
    <location>
        <begin position="260"/>
        <end position="289"/>
    </location>
</feature>
<feature type="transmembrane region" description="Helical" evidence="1">
    <location>
        <begin position="190"/>
        <end position="210"/>
    </location>
</feature>
<gene>
    <name evidence="2" type="ORF">SAMN03080601_03160</name>
</gene>
<organism evidence="2 3">
    <name type="scientific">Alkalitalea saponilacus</name>
    <dbReference type="NCBI Taxonomy" id="889453"/>
    <lineage>
        <taxon>Bacteria</taxon>
        <taxon>Pseudomonadati</taxon>
        <taxon>Bacteroidota</taxon>
        <taxon>Bacteroidia</taxon>
        <taxon>Marinilabiliales</taxon>
        <taxon>Marinilabiliaceae</taxon>
        <taxon>Alkalitalea</taxon>
    </lineage>
</organism>
<evidence type="ECO:0000313" key="2">
    <source>
        <dbReference type="EMBL" id="SKC23875.1"/>
    </source>
</evidence>
<name>A0A1T5HT57_9BACT</name>
<evidence type="ECO:0000313" key="3">
    <source>
        <dbReference type="Proteomes" id="UP000191055"/>
    </source>
</evidence>
<feature type="transmembrane region" description="Helical" evidence="1">
    <location>
        <begin position="165"/>
        <end position="184"/>
    </location>
</feature>
<keyword evidence="1" id="KW-1133">Transmembrane helix</keyword>
<proteinExistence type="predicted"/>
<feature type="transmembrane region" description="Helical" evidence="1">
    <location>
        <begin position="5"/>
        <end position="26"/>
    </location>
</feature>
<dbReference type="AlphaFoldDB" id="A0A1T5HT57"/>
<dbReference type="KEGG" id="asx:CDL62_04800"/>
<keyword evidence="1" id="KW-0812">Transmembrane</keyword>
<feature type="transmembrane region" description="Helical" evidence="1">
    <location>
        <begin position="41"/>
        <end position="62"/>
    </location>
</feature>
<accession>A0A1T5HT57</accession>
<reference evidence="2 3" key="1">
    <citation type="submission" date="2017-02" db="EMBL/GenBank/DDBJ databases">
        <authorList>
            <person name="Peterson S.W."/>
        </authorList>
    </citation>
    <scope>NUCLEOTIDE SEQUENCE [LARGE SCALE GENOMIC DNA]</scope>
    <source>
        <strain evidence="2 3">DSM 24412</strain>
    </source>
</reference>
<keyword evidence="3" id="KW-1185">Reference proteome</keyword>
<sequence length="316" mass="36633">MSKKLVFGIPAGLSLLLPAILISYFFREMPEPLGNYYDSPLMVVGAGLFIWLMAFGVLMIIYTHWNEKIRPSSGNRVLLDLPQHEHNIRAEIILSKIFARLAEIKDEDDEENNFYTIVRGRDAKFIKRGLDYINTRLNIDDPDIVRQFNYMKNLYNEKLKRSFTGSWWIIIAAFVVAGMMEAYADYPYIMPIYIAGIVLYFFASKVPLFLEEKRYHKFGRGNLLSRIAGFLFSDIGGSLDRARNSSYGIRSDSQRHKEDVAAYGDAVSLVFNIFVLLFIASFVVVFAVWKFFYNFWSRNLLSLSTLDQWYEKNISN</sequence>
<dbReference type="RefSeq" id="WP_079558825.1">
    <property type="nucleotide sequence ID" value="NZ_CP021904.1"/>
</dbReference>
<dbReference type="Proteomes" id="UP000191055">
    <property type="component" value="Unassembled WGS sequence"/>
</dbReference>
<keyword evidence="1" id="KW-0472">Membrane</keyword>
<protein>
    <submittedName>
        <fullName evidence="2">Uncharacterized protein</fullName>
    </submittedName>
</protein>
<evidence type="ECO:0000256" key="1">
    <source>
        <dbReference type="SAM" id="Phobius"/>
    </source>
</evidence>
<dbReference type="EMBL" id="FUYV01000022">
    <property type="protein sequence ID" value="SKC23875.1"/>
    <property type="molecule type" value="Genomic_DNA"/>
</dbReference>